<keyword evidence="1" id="KW-0175">Coiled coil</keyword>
<evidence type="ECO:0000256" key="2">
    <source>
        <dbReference type="SAM" id="MobiDB-lite"/>
    </source>
</evidence>
<sequence length="200" mass="22874">MAFGKKEREAVSLQITKTENEKLKARVGELEGEVERLNRELERYRKDEANIAKALLFAQTRVEEMNRSAEKEFGTVRQAYLRELHDLERSIRQRRGELKLLEESAARILAGLQKDLAQMGDPEETPLPMEQMAIAGVEPKPYTAYLEEEQNQPVEDSREELARLCRELGIVSGLEQEPEDKGEAKGEEIKGQEAMPEYDA</sequence>
<name>A0A926D235_9FIRM</name>
<evidence type="ECO:0000256" key="1">
    <source>
        <dbReference type="SAM" id="Coils"/>
    </source>
</evidence>
<feature type="coiled-coil region" evidence="1">
    <location>
        <begin position="13"/>
        <end position="54"/>
    </location>
</feature>
<dbReference type="RefSeq" id="WP_138295661.1">
    <property type="nucleotide sequence ID" value="NZ_JACRSO010000006.1"/>
</dbReference>
<proteinExistence type="predicted"/>
<dbReference type="Proteomes" id="UP000654279">
    <property type="component" value="Unassembled WGS sequence"/>
</dbReference>
<keyword evidence="4" id="KW-1185">Reference proteome</keyword>
<organism evidence="3 4">
    <name type="scientific">Luoshenia tenuis</name>
    <dbReference type="NCBI Taxonomy" id="2763654"/>
    <lineage>
        <taxon>Bacteria</taxon>
        <taxon>Bacillati</taxon>
        <taxon>Bacillota</taxon>
        <taxon>Clostridia</taxon>
        <taxon>Christensenellales</taxon>
        <taxon>Christensenellaceae</taxon>
        <taxon>Luoshenia</taxon>
    </lineage>
</organism>
<feature type="compositionally biased region" description="Basic and acidic residues" evidence="2">
    <location>
        <begin position="179"/>
        <end position="191"/>
    </location>
</feature>
<gene>
    <name evidence="3" type="ORF">H8699_11580</name>
</gene>
<dbReference type="EMBL" id="JACRSO010000006">
    <property type="protein sequence ID" value="MBC8530071.1"/>
    <property type="molecule type" value="Genomic_DNA"/>
</dbReference>
<protein>
    <submittedName>
        <fullName evidence="3">DivIVA domain-containing protein</fullName>
    </submittedName>
</protein>
<reference evidence="3" key="1">
    <citation type="submission" date="2020-08" db="EMBL/GenBank/DDBJ databases">
        <title>Genome public.</title>
        <authorList>
            <person name="Liu C."/>
            <person name="Sun Q."/>
        </authorList>
    </citation>
    <scope>NUCLEOTIDE SEQUENCE</scope>
    <source>
        <strain evidence="3">NSJ-44</strain>
    </source>
</reference>
<feature type="region of interest" description="Disordered" evidence="2">
    <location>
        <begin position="170"/>
        <end position="200"/>
    </location>
</feature>
<dbReference type="AlphaFoldDB" id="A0A926D235"/>
<evidence type="ECO:0000313" key="4">
    <source>
        <dbReference type="Proteomes" id="UP000654279"/>
    </source>
</evidence>
<comment type="caution">
    <text evidence="3">The sequence shown here is derived from an EMBL/GenBank/DDBJ whole genome shotgun (WGS) entry which is preliminary data.</text>
</comment>
<evidence type="ECO:0000313" key="3">
    <source>
        <dbReference type="EMBL" id="MBC8530071.1"/>
    </source>
</evidence>
<accession>A0A926D235</accession>